<dbReference type="HOGENOM" id="CLU_2419890_0_0_2"/>
<evidence type="ECO:0000313" key="1">
    <source>
        <dbReference type="EMBL" id="ADC64439.1"/>
    </source>
</evidence>
<keyword evidence="2" id="KW-1185">Reference proteome</keyword>
<gene>
    <name evidence="1" type="ordered locus">Ferp_0257</name>
</gene>
<dbReference type="Proteomes" id="UP000002613">
    <property type="component" value="Chromosome"/>
</dbReference>
<dbReference type="AlphaFoldDB" id="D3S1Y2"/>
<dbReference type="STRING" id="589924.Ferp_0257"/>
<evidence type="ECO:0000313" key="2">
    <source>
        <dbReference type="Proteomes" id="UP000002613"/>
    </source>
</evidence>
<reference evidence="1 2" key="2">
    <citation type="journal article" date="2011" name="Stand. Genomic Sci.">
        <title>Complete genome sequence of Ferroglobus placidus AEDII12DO.</title>
        <authorList>
            <person name="Anderson I."/>
            <person name="Risso C."/>
            <person name="Holmes D."/>
            <person name="Lucas S."/>
            <person name="Copeland A."/>
            <person name="Lapidus A."/>
            <person name="Cheng J.F."/>
            <person name="Bruce D."/>
            <person name="Goodwin L."/>
            <person name="Pitluck S."/>
            <person name="Saunders E."/>
            <person name="Brettin T."/>
            <person name="Detter J.C."/>
            <person name="Han C."/>
            <person name="Tapia R."/>
            <person name="Larimer F."/>
            <person name="Land M."/>
            <person name="Hauser L."/>
            <person name="Woyke T."/>
            <person name="Lovley D."/>
            <person name="Kyrpides N."/>
            <person name="Ivanova N."/>
        </authorList>
    </citation>
    <scope>NUCLEOTIDE SEQUENCE [LARGE SCALE GENOMIC DNA]</scope>
    <source>
        <strain evidence="2">DSM 10642 / AEDII12DO</strain>
    </source>
</reference>
<dbReference type="PaxDb" id="589924-Ferp_0257"/>
<sequence length="91" mass="10605">MSFSGSDLCYMLELGEFEMKQETSERKPRGINSFLNGVCKSCQYEAPNCRENLQLCILAEISYYIRKTSIILDLIARNDIETLRSVLERWE</sequence>
<reference evidence="2" key="1">
    <citation type="submission" date="2010-02" db="EMBL/GenBank/DDBJ databases">
        <title>Complete sequence of Ferroglobus placidus DSM 10642.</title>
        <authorList>
            <consortium name="US DOE Joint Genome Institute"/>
            <person name="Lucas S."/>
            <person name="Copeland A."/>
            <person name="Lapidus A."/>
            <person name="Cheng J.-F."/>
            <person name="Bruce D."/>
            <person name="Goodwin L."/>
            <person name="Pitluck S."/>
            <person name="Saunders E."/>
            <person name="Brettin T."/>
            <person name="Detter J.C."/>
            <person name="Han C."/>
            <person name="Tapia R."/>
            <person name="Larimer F."/>
            <person name="Land M."/>
            <person name="Hauser L."/>
            <person name="Kyrpides N."/>
            <person name="Ivanova N."/>
            <person name="Holmes D."/>
            <person name="Lovley D."/>
            <person name="Kyrpides N."/>
            <person name="Anderson I.J."/>
            <person name="Woyke T."/>
        </authorList>
    </citation>
    <scope>NUCLEOTIDE SEQUENCE [LARGE SCALE GENOMIC DNA]</scope>
    <source>
        <strain evidence="2">DSM 10642 / AEDII12DO</strain>
    </source>
</reference>
<proteinExistence type="predicted"/>
<organism evidence="1 2">
    <name type="scientific">Ferroglobus placidus (strain DSM 10642 / AEDII12DO)</name>
    <dbReference type="NCBI Taxonomy" id="589924"/>
    <lineage>
        <taxon>Archaea</taxon>
        <taxon>Methanobacteriati</taxon>
        <taxon>Methanobacteriota</taxon>
        <taxon>Archaeoglobi</taxon>
        <taxon>Archaeoglobales</taxon>
        <taxon>Archaeoglobaceae</taxon>
        <taxon>Ferroglobus</taxon>
    </lineage>
</organism>
<accession>D3S1Y2</accession>
<dbReference type="EMBL" id="CP001899">
    <property type="protein sequence ID" value="ADC64439.1"/>
    <property type="molecule type" value="Genomic_DNA"/>
</dbReference>
<dbReference type="KEGG" id="fpl:Ferp_0257"/>
<protein>
    <submittedName>
        <fullName evidence="1">ANGPTL1 angiopoietin-like 1</fullName>
    </submittedName>
</protein>
<name>D3S1Y2_FERPA</name>